<dbReference type="GO" id="GO:0016020">
    <property type="term" value="C:membrane"/>
    <property type="evidence" value="ECO:0007669"/>
    <property type="project" value="UniProtKB-UniRule"/>
</dbReference>
<reference evidence="3 4" key="1">
    <citation type="submission" date="2018-09" db="EMBL/GenBank/DDBJ databases">
        <title>Novel species of Cryobacterium.</title>
        <authorList>
            <person name="Liu Q."/>
            <person name="Xin Y.-H."/>
        </authorList>
    </citation>
    <scope>NUCLEOTIDE SEQUENCE [LARGE SCALE GENOMIC DNA]</scope>
    <source>
        <strain evidence="3 4">Hh39</strain>
    </source>
</reference>
<keyword evidence="2" id="KW-0812">Transmembrane</keyword>
<evidence type="ECO:0000313" key="3">
    <source>
        <dbReference type="EMBL" id="RJT85222.1"/>
    </source>
</evidence>
<evidence type="ECO:0000313" key="4">
    <source>
        <dbReference type="Proteomes" id="UP000272015"/>
    </source>
</evidence>
<evidence type="ECO:0000256" key="1">
    <source>
        <dbReference type="NCBIfam" id="TIGR02228"/>
    </source>
</evidence>
<dbReference type="AlphaFoldDB" id="A0A3A5MEE8"/>
<dbReference type="EC" id="3.4.21.89" evidence="1"/>
<accession>A0A3A5MEE8</accession>
<feature type="transmembrane region" description="Helical" evidence="2">
    <location>
        <begin position="160"/>
        <end position="182"/>
    </location>
</feature>
<keyword evidence="4" id="KW-1185">Reference proteome</keyword>
<keyword evidence="3" id="KW-0378">Hydrolase</keyword>
<comment type="caution">
    <text evidence="3">The sequence shown here is derived from an EMBL/GenBank/DDBJ whole genome shotgun (WGS) entry which is preliminary data.</text>
</comment>
<dbReference type="EMBL" id="QZVS01000096">
    <property type="protein sequence ID" value="RJT85222.1"/>
    <property type="molecule type" value="Genomic_DNA"/>
</dbReference>
<keyword evidence="2" id="KW-1133">Transmembrane helix</keyword>
<evidence type="ECO:0000256" key="2">
    <source>
        <dbReference type="SAM" id="Phobius"/>
    </source>
</evidence>
<dbReference type="RefSeq" id="WP_119976443.1">
    <property type="nucleotide sequence ID" value="NZ_JBHSQA010000004.1"/>
</dbReference>
<feature type="transmembrane region" description="Helical" evidence="2">
    <location>
        <begin position="21"/>
        <end position="44"/>
    </location>
</feature>
<proteinExistence type="predicted"/>
<dbReference type="InterPro" id="IPR001733">
    <property type="entry name" value="Peptidase_S26B"/>
</dbReference>
<dbReference type="OrthoDB" id="3178064at2"/>
<dbReference type="PANTHER" id="PTHR10806">
    <property type="entry name" value="SIGNAL PEPTIDASE COMPLEX CATALYTIC SUBUNIT SEC11"/>
    <property type="match status" value="1"/>
</dbReference>
<dbReference type="Proteomes" id="UP000272015">
    <property type="component" value="Unassembled WGS sequence"/>
</dbReference>
<name>A0A3A5MEE8_9MICO</name>
<protein>
    <recommendedName>
        <fullName evidence="1">Signal peptidase I</fullName>
        <ecNumber evidence="1">3.4.21.89</ecNumber>
    </recommendedName>
</protein>
<dbReference type="CDD" id="cd06530">
    <property type="entry name" value="S26_SPase_I"/>
    <property type="match status" value="1"/>
</dbReference>
<sequence>MAGIRSVTRGRGDQHRGLGHYLGVALSAAVLLLVLALAVLLIVVPKVAGGIPLTVLTSSMEPGLPPGTLIVVAPVDPDTLQIGDVATYQIRSGEPGVITHRITQVISSSNGERSFIFQGDNNSDPDADVVLAEQIQGRLWYSLPFVGYVNNAVNGVNQAWIIPLGAGLLFLYAGWSIGRGIVTGVRGRRRHRMPTHRAD</sequence>
<organism evidence="3 4">
    <name type="scientific">Cryobacterium melibiosiphilum</name>
    <dbReference type="NCBI Taxonomy" id="995039"/>
    <lineage>
        <taxon>Bacteria</taxon>
        <taxon>Bacillati</taxon>
        <taxon>Actinomycetota</taxon>
        <taxon>Actinomycetes</taxon>
        <taxon>Micrococcales</taxon>
        <taxon>Microbacteriaceae</taxon>
        <taxon>Cryobacterium</taxon>
    </lineage>
</organism>
<dbReference type="GO" id="GO:0004252">
    <property type="term" value="F:serine-type endopeptidase activity"/>
    <property type="evidence" value="ECO:0007669"/>
    <property type="project" value="UniProtKB-UniRule"/>
</dbReference>
<dbReference type="PANTHER" id="PTHR10806:SF6">
    <property type="entry name" value="SIGNAL PEPTIDASE COMPLEX CATALYTIC SUBUNIT SEC11"/>
    <property type="match status" value="1"/>
</dbReference>
<gene>
    <name evidence="3" type="ORF">D6T64_20095</name>
</gene>
<dbReference type="GO" id="GO:0009003">
    <property type="term" value="F:signal peptidase activity"/>
    <property type="evidence" value="ECO:0007669"/>
    <property type="project" value="UniProtKB-EC"/>
</dbReference>
<dbReference type="InterPro" id="IPR019533">
    <property type="entry name" value="Peptidase_S26"/>
</dbReference>
<dbReference type="GO" id="GO:0006465">
    <property type="term" value="P:signal peptide processing"/>
    <property type="evidence" value="ECO:0007669"/>
    <property type="project" value="UniProtKB-UniRule"/>
</dbReference>
<keyword evidence="2" id="KW-0472">Membrane</keyword>
<dbReference type="NCBIfam" id="TIGR02228">
    <property type="entry name" value="sigpep_I_arch"/>
    <property type="match status" value="1"/>
</dbReference>